<reference evidence="1" key="1">
    <citation type="submission" date="2023-08" db="EMBL/GenBank/DDBJ databases">
        <authorList>
            <person name="Alioto T."/>
            <person name="Alioto T."/>
            <person name="Gomez Garrido J."/>
        </authorList>
    </citation>
    <scope>NUCLEOTIDE SEQUENCE</scope>
</reference>
<keyword evidence="2" id="KW-1185">Reference proteome</keyword>
<evidence type="ECO:0000313" key="2">
    <source>
        <dbReference type="Proteomes" id="UP001178508"/>
    </source>
</evidence>
<dbReference type="AlphaFoldDB" id="A0AAV1H5T5"/>
<proteinExistence type="predicted"/>
<gene>
    <name evidence="1" type="ORF">XNOV1_A034398</name>
</gene>
<organism evidence="1 2">
    <name type="scientific">Xyrichtys novacula</name>
    <name type="common">Pearly razorfish</name>
    <name type="synonym">Hemipteronotus novacula</name>
    <dbReference type="NCBI Taxonomy" id="13765"/>
    <lineage>
        <taxon>Eukaryota</taxon>
        <taxon>Metazoa</taxon>
        <taxon>Chordata</taxon>
        <taxon>Craniata</taxon>
        <taxon>Vertebrata</taxon>
        <taxon>Euteleostomi</taxon>
        <taxon>Actinopterygii</taxon>
        <taxon>Neopterygii</taxon>
        <taxon>Teleostei</taxon>
        <taxon>Neoteleostei</taxon>
        <taxon>Acanthomorphata</taxon>
        <taxon>Eupercaria</taxon>
        <taxon>Labriformes</taxon>
        <taxon>Labridae</taxon>
        <taxon>Xyrichtys</taxon>
    </lineage>
</organism>
<name>A0AAV1H5T5_XYRNO</name>
<evidence type="ECO:0000313" key="1">
    <source>
        <dbReference type="EMBL" id="CAJ1081153.1"/>
    </source>
</evidence>
<dbReference type="EMBL" id="OY660882">
    <property type="protein sequence ID" value="CAJ1081153.1"/>
    <property type="molecule type" value="Genomic_DNA"/>
</dbReference>
<dbReference type="Proteomes" id="UP001178508">
    <property type="component" value="Chromosome 19"/>
</dbReference>
<sequence>MGLLHFNQTTNQLFHCNGVTWKPWAPTDQGQHRRRLDINKLKCPNNNKEFALELRNRFSALGSLDDSTNEDPDINTKWETIKTTNIESATKALGYREKSNKEWLTSGTCQKIEQRKQLKAKMLNTKSLRLQKQAQEAYENKDKEVRKSARSDKRAFVEMLACKAEWAAARGEMTVIYKITKQLCGKKTSQSAPVKDKGWNNLLIENEQVAR</sequence>
<accession>A0AAV1H5T5</accession>
<protein>
    <submittedName>
        <fullName evidence="1">Uncharacterized protein LOC106154262</fullName>
    </submittedName>
</protein>